<evidence type="ECO:0000256" key="3">
    <source>
        <dbReference type="ARBA" id="ARBA00022692"/>
    </source>
</evidence>
<comment type="subcellular location">
    <subcellularLocation>
        <location evidence="1">Cell membrane</location>
        <topology evidence="1">Multi-pass membrane protein</topology>
    </subcellularLocation>
</comment>
<evidence type="ECO:0008006" key="8">
    <source>
        <dbReference type="Google" id="ProtNLM"/>
    </source>
</evidence>
<comment type="caution">
    <text evidence="7">The sequence shown here is derived from an EMBL/GenBank/DDBJ whole genome shotgun (WGS) entry which is preliminary data.</text>
</comment>
<sequence length="151" mass="16685">ASLLYIIPMATCQSLFAEGSHSEMELKVHLKKAIKIISIIIIPAIIVTFLFGNYILLTFGKEYSYEGFILLKLLSISGVFISIDTIGGTILKIKHKIKLLILLSLTCTTIILSLSVFFIKMNLFGIVGVGIGWIVGQGTLSIIYLFLAKRF</sequence>
<dbReference type="PANTHER" id="PTHR30250">
    <property type="entry name" value="PST FAMILY PREDICTED COLANIC ACID TRANSPORTER"/>
    <property type="match status" value="1"/>
</dbReference>
<evidence type="ECO:0000256" key="2">
    <source>
        <dbReference type="ARBA" id="ARBA00022475"/>
    </source>
</evidence>
<keyword evidence="5 6" id="KW-0472">Membrane</keyword>
<dbReference type="EMBL" id="BARW01039211">
    <property type="protein sequence ID" value="GAJ18757.1"/>
    <property type="molecule type" value="Genomic_DNA"/>
</dbReference>
<feature type="non-terminal residue" evidence="7">
    <location>
        <position position="1"/>
    </location>
</feature>
<evidence type="ECO:0000256" key="5">
    <source>
        <dbReference type="ARBA" id="ARBA00023136"/>
    </source>
</evidence>
<feature type="transmembrane region" description="Helical" evidence="6">
    <location>
        <begin position="125"/>
        <end position="147"/>
    </location>
</feature>
<feature type="transmembrane region" description="Helical" evidence="6">
    <location>
        <begin position="99"/>
        <end position="119"/>
    </location>
</feature>
<evidence type="ECO:0000256" key="4">
    <source>
        <dbReference type="ARBA" id="ARBA00022989"/>
    </source>
</evidence>
<feature type="transmembrane region" description="Helical" evidence="6">
    <location>
        <begin position="36"/>
        <end position="56"/>
    </location>
</feature>
<accession>X1VJ02</accession>
<dbReference type="AlphaFoldDB" id="X1VJ02"/>
<reference evidence="7" key="1">
    <citation type="journal article" date="2014" name="Front. Microbiol.">
        <title>High frequency of phylogenetically diverse reductive dehalogenase-homologous genes in deep subseafloor sedimentary metagenomes.</title>
        <authorList>
            <person name="Kawai M."/>
            <person name="Futagami T."/>
            <person name="Toyoda A."/>
            <person name="Takaki Y."/>
            <person name="Nishi S."/>
            <person name="Hori S."/>
            <person name="Arai W."/>
            <person name="Tsubouchi T."/>
            <person name="Morono Y."/>
            <person name="Uchiyama I."/>
            <person name="Ito T."/>
            <person name="Fujiyama A."/>
            <person name="Inagaki F."/>
            <person name="Takami H."/>
        </authorList>
    </citation>
    <scope>NUCLEOTIDE SEQUENCE</scope>
    <source>
        <strain evidence="7">Expedition CK06-06</strain>
    </source>
</reference>
<dbReference type="PANTHER" id="PTHR30250:SF11">
    <property type="entry name" value="O-ANTIGEN TRANSPORTER-RELATED"/>
    <property type="match status" value="1"/>
</dbReference>
<name>X1VJ02_9ZZZZ</name>
<feature type="non-terminal residue" evidence="7">
    <location>
        <position position="151"/>
    </location>
</feature>
<gene>
    <name evidence="7" type="ORF">S12H4_59826</name>
</gene>
<organism evidence="7">
    <name type="scientific">marine sediment metagenome</name>
    <dbReference type="NCBI Taxonomy" id="412755"/>
    <lineage>
        <taxon>unclassified sequences</taxon>
        <taxon>metagenomes</taxon>
        <taxon>ecological metagenomes</taxon>
    </lineage>
</organism>
<evidence type="ECO:0000313" key="7">
    <source>
        <dbReference type="EMBL" id="GAJ18757.1"/>
    </source>
</evidence>
<protein>
    <recommendedName>
        <fullName evidence="8">Polysaccharide biosynthesis protein C-terminal domain-containing protein</fullName>
    </recommendedName>
</protein>
<dbReference type="GO" id="GO:0005886">
    <property type="term" value="C:plasma membrane"/>
    <property type="evidence" value="ECO:0007669"/>
    <property type="project" value="UniProtKB-SubCell"/>
</dbReference>
<proteinExistence type="predicted"/>
<keyword evidence="3 6" id="KW-0812">Transmembrane</keyword>
<evidence type="ECO:0000256" key="6">
    <source>
        <dbReference type="SAM" id="Phobius"/>
    </source>
</evidence>
<keyword evidence="2" id="KW-1003">Cell membrane</keyword>
<feature type="transmembrane region" description="Helical" evidence="6">
    <location>
        <begin position="68"/>
        <end position="87"/>
    </location>
</feature>
<dbReference type="InterPro" id="IPR050833">
    <property type="entry name" value="Poly_Biosynth_Transport"/>
</dbReference>
<keyword evidence="4 6" id="KW-1133">Transmembrane helix</keyword>
<evidence type="ECO:0000256" key="1">
    <source>
        <dbReference type="ARBA" id="ARBA00004651"/>
    </source>
</evidence>